<sequence length="295" mass="32722">MRLTYFQGHVPNFGDELNPYVFDRLLPEGFLDDNDDELLLGIGSIILDSMPREPLKHVVGSGHAYLDPPDVADGNWNIVFVRGPRTASNLGLPPSKAICDGAVLLRALDDLPSPDESDEIAFMPHYESLDRGFWQAACDLAGITMIDPRDDIESIISRIRGLRVLVTEAMHGAIVADAVRTPWVAVRNLNKHHRHKWDDWADALDIDLRRHPLGPSSTMELYVTLSGGRGQVNGRAGRWSRSRLARPLDKALLHNAARNLLRLAKCEPQLSDDVAIERATDRAVTAVSDFVSSRS</sequence>
<organism evidence="2 3">
    <name type="scientific">Neoaquamicrobium microcysteis</name>
    <dbReference type="NCBI Taxonomy" id="2682781"/>
    <lineage>
        <taxon>Bacteria</taxon>
        <taxon>Pseudomonadati</taxon>
        <taxon>Pseudomonadota</taxon>
        <taxon>Alphaproteobacteria</taxon>
        <taxon>Hyphomicrobiales</taxon>
        <taxon>Phyllobacteriaceae</taxon>
        <taxon>Neoaquamicrobium</taxon>
    </lineage>
</organism>
<accession>A0A5D4GPI7</accession>
<dbReference type="GO" id="GO:0016740">
    <property type="term" value="F:transferase activity"/>
    <property type="evidence" value="ECO:0007669"/>
    <property type="project" value="UniProtKB-KW"/>
</dbReference>
<evidence type="ECO:0000259" key="1">
    <source>
        <dbReference type="Pfam" id="PF04230"/>
    </source>
</evidence>
<reference evidence="2 3" key="1">
    <citation type="submission" date="2019-08" db="EMBL/GenBank/DDBJ databases">
        <authorList>
            <person name="Seo Y.L."/>
        </authorList>
    </citation>
    <scope>NUCLEOTIDE SEQUENCE [LARGE SCALE GENOMIC DNA]</scope>
    <source>
        <strain evidence="2 3">MaA-C15</strain>
    </source>
</reference>
<dbReference type="Pfam" id="PF04230">
    <property type="entry name" value="PS_pyruv_trans"/>
    <property type="match status" value="1"/>
</dbReference>
<dbReference type="EMBL" id="VSZS01000066">
    <property type="protein sequence ID" value="TYR30761.1"/>
    <property type="molecule type" value="Genomic_DNA"/>
</dbReference>
<protein>
    <submittedName>
        <fullName evidence="2">Polysaccharide pyruvyl transferase family protein</fullName>
    </submittedName>
</protein>
<gene>
    <name evidence="2" type="ORF">FY036_17860</name>
</gene>
<dbReference type="AlphaFoldDB" id="A0A5D4GPI7"/>
<dbReference type="OrthoDB" id="9803627at2"/>
<dbReference type="Proteomes" id="UP000323258">
    <property type="component" value="Unassembled WGS sequence"/>
</dbReference>
<proteinExistence type="predicted"/>
<evidence type="ECO:0000313" key="2">
    <source>
        <dbReference type="EMBL" id="TYR30761.1"/>
    </source>
</evidence>
<name>A0A5D4GPI7_9HYPH</name>
<dbReference type="InterPro" id="IPR007345">
    <property type="entry name" value="Polysacch_pyruvyl_Trfase"/>
</dbReference>
<evidence type="ECO:0000313" key="3">
    <source>
        <dbReference type="Proteomes" id="UP000323258"/>
    </source>
</evidence>
<reference evidence="2 3" key="2">
    <citation type="submission" date="2019-09" db="EMBL/GenBank/DDBJ databases">
        <title>Mesorhizobium sp. MaA-C15 isolated from Microcystis aeruginosa.</title>
        <authorList>
            <person name="Jeong S.E."/>
            <person name="Jin H.M."/>
            <person name="Jeon C.O."/>
        </authorList>
    </citation>
    <scope>NUCLEOTIDE SEQUENCE [LARGE SCALE GENOMIC DNA]</scope>
    <source>
        <strain evidence="2 3">MaA-C15</strain>
    </source>
</reference>
<keyword evidence="2" id="KW-0808">Transferase</keyword>
<comment type="caution">
    <text evidence="2">The sequence shown here is derived from an EMBL/GenBank/DDBJ whole genome shotgun (WGS) entry which is preliminary data.</text>
</comment>
<feature type="domain" description="Polysaccharide pyruvyl transferase" evidence="1">
    <location>
        <begin position="75"/>
        <end position="188"/>
    </location>
</feature>
<keyword evidence="3" id="KW-1185">Reference proteome</keyword>